<comment type="caution">
    <text evidence="2">The sequence shown here is derived from an EMBL/GenBank/DDBJ whole genome shotgun (WGS) entry which is preliminary data.</text>
</comment>
<accession>A0A0K8MEQ6</accession>
<feature type="region of interest" description="Disordered" evidence="1">
    <location>
        <begin position="62"/>
        <end position="81"/>
    </location>
</feature>
<evidence type="ECO:0000313" key="3">
    <source>
        <dbReference type="Proteomes" id="UP000036771"/>
    </source>
</evidence>
<dbReference type="STRING" id="1629334.Cva_01670"/>
<dbReference type="EMBL" id="BBVC01000111">
    <property type="protein sequence ID" value="GAO99000.1"/>
    <property type="molecule type" value="Genomic_DNA"/>
</dbReference>
<sequence length="461" mass="51977">MGTFCIHNTAPISRQHIKEKLKTFLLENSSISKRKEESPFIFLNALTVPKMHLPMKAMTQTTARSLSKSKRRSSKGSPLGLMKGAKEEFSALLLIEKKTETIHSHILFFIRFFLQRTLAKKFFRAWQKFFLPKRAISTKVFGCLFLAFSLLVFQPLHAKCVGRFVNPVTDICWKCLFPIKIAGFTIAKGGADPESVNKLLCTCGKPIPRVGIPVSFWEPARLVDVTRTPYCLVNMGGISVAKTGTRGWGDIEEDPDTVTKKSFYQVHWYTYPVVYWLELLIDFVCLETLSIDLAYVTELDPLWNDDEKNSILNPEALLFGNVIAQAACAADCIAATANLPLDPLFWCGGCQGSLYPFTGTVDHHTGGVQASLLIVQKMIARLHREGLLWGYMGEAGLCGKYFMPFICKSQYRTQMTYPVSNTKNCHPLGHTEIFWGAGKEFPYKGSDFGYLIWRKRDCCLL</sequence>
<protein>
    <submittedName>
        <fullName evidence="2">TraU protein</fullName>
    </submittedName>
</protein>
<proteinExistence type="predicted"/>
<dbReference type="Pfam" id="PF06834">
    <property type="entry name" value="TraU"/>
    <property type="match status" value="1"/>
</dbReference>
<dbReference type="AlphaFoldDB" id="A0A0K8MEQ6"/>
<keyword evidence="3" id="KW-1185">Reference proteome</keyword>
<dbReference type="NCBIfam" id="NF010297">
    <property type="entry name" value="PRK13737.1"/>
    <property type="match status" value="1"/>
</dbReference>
<evidence type="ECO:0000313" key="2">
    <source>
        <dbReference type="EMBL" id="GAO99000.1"/>
    </source>
</evidence>
<dbReference type="Proteomes" id="UP000036771">
    <property type="component" value="Unassembled WGS sequence"/>
</dbReference>
<name>A0A0K8MEQ6_9PROT</name>
<gene>
    <name evidence="2" type="ORF">Cva_01670</name>
</gene>
<organism evidence="2 3">
    <name type="scientific">Caedimonas varicaedens</name>
    <dbReference type="NCBI Taxonomy" id="1629334"/>
    <lineage>
        <taxon>Bacteria</taxon>
        <taxon>Pseudomonadati</taxon>
        <taxon>Pseudomonadota</taxon>
        <taxon>Alphaproteobacteria</taxon>
        <taxon>Holosporales</taxon>
        <taxon>Caedimonadaceae</taxon>
        <taxon>Caedimonas</taxon>
    </lineage>
</organism>
<evidence type="ECO:0000256" key="1">
    <source>
        <dbReference type="SAM" id="MobiDB-lite"/>
    </source>
</evidence>
<reference evidence="2 3" key="1">
    <citation type="submission" date="2015-03" db="EMBL/GenBank/DDBJ databases">
        <title>Caedibacter varicaedens, whole genome shotgun sequence.</title>
        <authorList>
            <person name="Suzuki H."/>
            <person name="Dapper A.L."/>
            <person name="Gibson A.K."/>
            <person name="Jackson C."/>
            <person name="Lee H."/>
            <person name="Pejaver V.R."/>
            <person name="Doak T."/>
            <person name="Lynch M."/>
        </authorList>
    </citation>
    <scope>NUCLEOTIDE SEQUENCE [LARGE SCALE GENOMIC DNA]</scope>
</reference>
<dbReference type="InterPro" id="IPR009649">
    <property type="entry name" value="TraU"/>
</dbReference>